<sequence>MTAAVPVLTAVDVPAAVEFWSLLGFTREFAESDFAGVGRDDVTLFICSVDDQVVPDNTQAWVEVHGLDDLHAEWAGALLSTDYRDTSGPAITAISDQPWGREFAVRDRAGNCVHFVGEH</sequence>
<protein>
    <submittedName>
        <fullName evidence="2">VOC family protein</fullName>
    </submittedName>
</protein>
<dbReference type="Gene3D" id="3.10.180.10">
    <property type="entry name" value="2,3-Dihydroxybiphenyl 1,2-Dioxygenase, domain 1"/>
    <property type="match status" value="1"/>
</dbReference>
<keyword evidence="3" id="KW-1185">Reference proteome</keyword>
<dbReference type="PRINTS" id="PR00311">
    <property type="entry name" value="BLEOMYCINRST"/>
</dbReference>
<dbReference type="RefSeq" id="WP_345361709.1">
    <property type="nucleotide sequence ID" value="NZ_BAABII010000005.1"/>
</dbReference>
<evidence type="ECO:0000313" key="3">
    <source>
        <dbReference type="Proteomes" id="UP001564626"/>
    </source>
</evidence>
<dbReference type="EMBL" id="JBGEHV010000002">
    <property type="protein sequence ID" value="MEY8038204.1"/>
    <property type="molecule type" value="Genomic_DNA"/>
</dbReference>
<evidence type="ECO:0000256" key="1">
    <source>
        <dbReference type="ARBA" id="ARBA00023251"/>
    </source>
</evidence>
<reference evidence="2 3" key="1">
    <citation type="submission" date="2024-08" db="EMBL/GenBank/DDBJ databases">
        <title>Genome mining of Saccharopolyspora cebuensis PGLac3 from Nigerian medicinal plant.</title>
        <authorList>
            <person name="Ezeobiora C.E."/>
            <person name="Igbokwe N.H."/>
            <person name="Amin D.H."/>
            <person name="Mendie U.E."/>
        </authorList>
    </citation>
    <scope>NUCLEOTIDE SEQUENCE [LARGE SCALE GENOMIC DNA]</scope>
    <source>
        <strain evidence="2 3">PGLac3</strain>
    </source>
</reference>
<proteinExistence type="predicted"/>
<evidence type="ECO:0000313" key="2">
    <source>
        <dbReference type="EMBL" id="MEY8038204.1"/>
    </source>
</evidence>
<organism evidence="2 3">
    <name type="scientific">Saccharopolyspora cebuensis</name>
    <dbReference type="NCBI Taxonomy" id="418759"/>
    <lineage>
        <taxon>Bacteria</taxon>
        <taxon>Bacillati</taxon>
        <taxon>Actinomycetota</taxon>
        <taxon>Actinomycetes</taxon>
        <taxon>Pseudonocardiales</taxon>
        <taxon>Pseudonocardiaceae</taxon>
        <taxon>Saccharopolyspora</taxon>
    </lineage>
</organism>
<dbReference type="InterPro" id="IPR000335">
    <property type="entry name" value="Bleomycin-R"/>
</dbReference>
<name>A0ABV4CBQ4_9PSEU</name>
<dbReference type="Proteomes" id="UP001564626">
    <property type="component" value="Unassembled WGS sequence"/>
</dbReference>
<dbReference type="NCBIfam" id="NF033156">
    <property type="entry name" value="ble_BLMA_gen"/>
    <property type="match status" value="1"/>
</dbReference>
<comment type="caution">
    <text evidence="2">The sequence shown here is derived from an EMBL/GenBank/DDBJ whole genome shotgun (WGS) entry which is preliminary data.</text>
</comment>
<dbReference type="CDD" id="cd08349">
    <property type="entry name" value="BLMA_like"/>
    <property type="match status" value="1"/>
</dbReference>
<gene>
    <name evidence="2" type="ORF">AB8O55_02230</name>
</gene>
<dbReference type="InterPro" id="IPR029068">
    <property type="entry name" value="Glyas_Bleomycin-R_OHBP_Dase"/>
</dbReference>
<dbReference type="SUPFAM" id="SSF54593">
    <property type="entry name" value="Glyoxalase/Bleomycin resistance protein/Dihydroxybiphenyl dioxygenase"/>
    <property type="match status" value="1"/>
</dbReference>
<keyword evidence="1" id="KW-0046">Antibiotic resistance</keyword>
<accession>A0ABV4CBQ4</accession>